<dbReference type="OrthoDB" id="6380091at2759"/>
<proteinExistence type="predicted"/>
<dbReference type="Proteomes" id="UP000770661">
    <property type="component" value="Unassembled WGS sequence"/>
</dbReference>
<dbReference type="InterPro" id="IPR012337">
    <property type="entry name" value="RNaseH-like_sf"/>
</dbReference>
<evidence type="ECO:0000313" key="2">
    <source>
        <dbReference type="Proteomes" id="UP000770661"/>
    </source>
</evidence>
<accession>A0A8J5CDU8</accession>
<protein>
    <submittedName>
        <fullName evidence="1">Uncharacterized protein</fullName>
    </submittedName>
</protein>
<keyword evidence="2" id="KW-1185">Reference proteome</keyword>
<comment type="caution">
    <text evidence="1">The sequence shown here is derived from an EMBL/GenBank/DDBJ whole genome shotgun (WGS) entry which is preliminary data.</text>
</comment>
<reference evidence="1" key="1">
    <citation type="submission" date="2020-07" db="EMBL/GenBank/DDBJ databases">
        <title>The High-quality genome of the commercially important snow crab, Chionoecetes opilio.</title>
        <authorList>
            <person name="Jeong J.-H."/>
            <person name="Ryu S."/>
        </authorList>
    </citation>
    <scope>NUCLEOTIDE SEQUENCE</scope>
    <source>
        <strain evidence="1">MADBK_172401_WGS</strain>
        <tissue evidence="1">Digestive gland</tissue>
    </source>
</reference>
<dbReference type="AlphaFoldDB" id="A0A8J5CDU8"/>
<dbReference type="SUPFAM" id="SSF53098">
    <property type="entry name" value="Ribonuclease H-like"/>
    <property type="match status" value="1"/>
</dbReference>
<organism evidence="1 2">
    <name type="scientific">Chionoecetes opilio</name>
    <name type="common">Atlantic snow crab</name>
    <name type="synonym">Cancer opilio</name>
    <dbReference type="NCBI Taxonomy" id="41210"/>
    <lineage>
        <taxon>Eukaryota</taxon>
        <taxon>Metazoa</taxon>
        <taxon>Ecdysozoa</taxon>
        <taxon>Arthropoda</taxon>
        <taxon>Crustacea</taxon>
        <taxon>Multicrustacea</taxon>
        <taxon>Malacostraca</taxon>
        <taxon>Eumalacostraca</taxon>
        <taxon>Eucarida</taxon>
        <taxon>Decapoda</taxon>
        <taxon>Pleocyemata</taxon>
        <taxon>Brachyura</taxon>
        <taxon>Eubrachyura</taxon>
        <taxon>Majoidea</taxon>
        <taxon>Majidae</taxon>
        <taxon>Chionoecetes</taxon>
    </lineage>
</organism>
<gene>
    <name evidence="1" type="ORF">GWK47_024279</name>
</gene>
<evidence type="ECO:0000313" key="1">
    <source>
        <dbReference type="EMBL" id="KAG0706847.1"/>
    </source>
</evidence>
<sequence>MDFLMATAIHPLFKLSFVRLLNHEKVDAVKSRLLFEATEQAVLDTSEGSSPDEDEKDDFFQYVLVKYSTAIPSSAAVERLLSHGADIMKAKRASLTSDNLERLVFVKGNMDLLNMESSPEDSE</sequence>
<name>A0A8J5CDU8_CHIOP</name>
<dbReference type="EMBL" id="JACEEZ010024901">
    <property type="protein sequence ID" value="KAG0706847.1"/>
    <property type="molecule type" value="Genomic_DNA"/>
</dbReference>